<dbReference type="PRINTS" id="PR00502">
    <property type="entry name" value="NUDIXFAMILY"/>
</dbReference>
<comment type="caution">
    <text evidence="5">The sequence shown here is derived from an EMBL/GenBank/DDBJ whole genome shotgun (WGS) entry which is preliminary data.</text>
</comment>
<dbReference type="InterPro" id="IPR020084">
    <property type="entry name" value="NUDIX_hydrolase_CS"/>
</dbReference>
<protein>
    <recommendedName>
        <fullName evidence="4">Nudix hydrolase domain-containing protein</fullName>
    </recommendedName>
</protein>
<keyword evidence="2 3" id="KW-0378">Hydrolase</keyword>
<dbReference type="InterPro" id="IPR015797">
    <property type="entry name" value="NUDIX_hydrolase-like_dom_sf"/>
</dbReference>
<dbReference type="Pfam" id="PF00293">
    <property type="entry name" value="NUDIX"/>
    <property type="match status" value="1"/>
</dbReference>
<dbReference type="InterPro" id="IPR020476">
    <property type="entry name" value="Nudix_hydrolase"/>
</dbReference>
<evidence type="ECO:0000256" key="2">
    <source>
        <dbReference type="ARBA" id="ARBA00022801"/>
    </source>
</evidence>
<dbReference type="RefSeq" id="WP_095326392.1">
    <property type="nucleotide sequence ID" value="NZ_NPCC01000009.1"/>
</dbReference>
<dbReference type="Proteomes" id="UP000216207">
    <property type="component" value="Unassembled WGS sequence"/>
</dbReference>
<organism evidence="5 6">
    <name type="scientific">Shouchella clausii</name>
    <name type="common">Alkalihalobacillus clausii</name>
    <dbReference type="NCBI Taxonomy" id="79880"/>
    <lineage>
        <taxon>Bacteria</taxon>
        <taxon>Bacillati</taxon>
        <taxon>Bacillota</taxon>
        <taxon>Bacilli</taxon>
        <taxon>Bacillales</taxon>
        <taxon>Bacillaceae</taxon>
        <taxon>Shouchella</taxon>
    </lineage>
</organism>
<comment type="similarity">
    <text evidence="1 3">Belongs to the Nudix hydrolase family.</text>
</comment>
<evidence type="ECO:0000313" key="5">
    <source>
        <dbReference type="EMBL" id="PAE89256.1"/>
    </source>
</evidence>
<dbReference type="Gene3D" id="3.90.79.10">
    <property type="entry name" value="Nucleoside Triphosphate Pyrophosphohydrolase"/>
    <property type="match status" value="1"/>
</dbReference>
<evidence type="ECO:0000259" key="4">
    <source>
        <dbReference type="PROSITE" id="PS51462"/>
    </source>
</evidence>
<evidence type="ECO:0000313" key="6">
    <source>
        <dbReference type="Proteomes" id="UP000216207"/>
    </source>
</evidence>
<dbReference type="PROSITE" id="PS00893">
    <property type="entry name" value="NUDIX_BOX"/>
    <property type="match status" value="1"/>
</dbReference>
<dbReference type="AlphaFoldDB" id="A0A268P0I0"/>
<evidence type="ECO:0000256" key="3">
    <source>
        <dbReference type="RuleBase" id="RU003476"/>
    </source>
</evidence>
<name>A0A268P0I0_SHOCL</name>
<dbReference type="PANTHER" id="PTHR43736:SF1">
    <property type="entry name" value="DIHYDRONEOPTERIN TRIPHOSPHATE DIPHOSPHATASE"/>
    <property type="match status" value="1"/>
</dbReference>
<dbReference type="GO" id="GO:0016787">
    <property type="term" value="F:hydrolase activity"/>
    <property type="evidence" value="ECO:0007669"/>
    <property type="project" value="UniProtKB-KW"/>
</dbReference>
<sequence length="174" mass="19921">MIIQEQLNNKSLPCPNIIQMVLSNVSPATHLVTAVHCLLFFEERLVLTRLENRGWEIPGGHMEEGETIVEALKREVLEEAGGYISSETLIGYEKITLLGSKLDGYPYPYPSSYQLFFAALAEKFVKINDPTGQAKERCFFDLNNEHDKRSQWVVDHYPLCLAAYNRLFHTKKDD</sequence>
<dbReference type="CDD" id="cd02883">
    <property type="entry name" value="NUDIX_Hydrolase"/>
    <property type="match status" value="1"/>
</dbReference>
<dbReference type="PANTHER" id="PTHR43736">
    <property type="entry name" value="ADP-RIBOSE PYROPHOSPHATASE"/>
    <property type="match status" value="1"/>
</dbReference>
<gene>
    <name evidence="5" type="ORF">CHH72_08170</name>
</gene>
<dbReference type="SUPFAM" id="SSF55811">
    <property type="entry name" value="Nudix"/>
    <property type="match status" value="1"/>
</dbReference>
<dbReference type="PROSITE" id="PS51462">
    <property type="entry name" value="NUDIX"/>
    <property type="match status" value="1"/>
</dbReference>
<dbReference type="EMBL" id="NPCC01000009">
    <property type="protein sequence ID" value="PAE89256.1"/>
    <property type="molecule type" value="Genomic_DNA"/>
</dbReference>
<dbReference type="InterPro" id="IPR000086">
    <property type="entry name" value="NUDIX_hydrolase_dom"/>
</dbReference>
<feature type="domain" description="Nudix hydrolase" evidence="4">
    <location>
        <begin position="30"/>
        <end position="167"/>
    </location>
</feature>
<evidence type="ECO:0000256" key="1">
    <source>
        <dbReference type="ARBA" id="ARBA00005582"/>
    </source>
</evidence>
<accession>A0A268P0I0</accession>
<proteinExistence type="inferred from homology"/>
<reference evidence="5 6" key="1">
    <citation type="submission" date="2017-07" db="EMBL/GenBank/DDBJ databases">
        <title>Isolation and whole genome analysis of endospore-forming bacteria from heroin.</title>
        <authorList>
            <person name="Kalinowski J."/>
            <person name="Ahrens B."/>
            <person name="Al-Dilaimi A."/>
            <person name="Winkler A."/>
            <person name="Wibberg D."/>
            <person name="Schleenbecker U."/>
            <person name="Ruckert C."/>
            <person name="Wolfel R."/>
            <person name="Grass G."/>
        </authorList>
    </citation>
    <scope>NUCLEOTIDE SEQUENCE [LARGE SCALE GENOMIC DNA]</scope>
    <source>
        <strain evidence="5 6">7539</strain>
    </source>
</reference>